<dbReference type="STRING" id="40998.A0A2P7ZDZ6"/>
<keyword evidence="3" id="KW-1185">Reference proteome</keyword>
<feature type="region of interest" description="Disordered" evidence="1">
    <location>
        <begin position="164"/>
        <end position="188"/>
    </location>
</feature>
<comment type="caution">
    <text evidence="2">The sequence shown here is derived from an EMBL/GenBank/DDBJ whole genome shotgun (WGS) entry which is preliminary data.</text>
</comment>
<evidence type="ECO:0000313" key="2">
    <source>
        <dbReference type="EMBL" id="PSK46444.1"/>
    </source>
</evidence>
<dbReference type="AlphaFoldDB" id="A0A2P7ZDZ6"/>
<reference evidence="2 3" key="1">
    <citation type="submission" date="2017-05" db="EMBL/GenBank/DDBJ databases">
        <title>Draft genome sequence of Elsinoe australis.</title>
        <authorList>
            <person name="Cheng Q."/>
        </authorList>
    </citation>
    <scope>NUCLEOTIDE SEQUENCE [LARGE SCALE GENOMIC DNA]</scope>
    <source>
        <strain evidence="2 3">NL1</strain>
    </source>
</reference>
<gene>
    <name evidence="2" type="ORF">B9Z65_5412</name>
</gene>
<evidence type="ECO:0000256" key="1">
    <source>
        <dbReference type="SAM" id="MobiDB-lite"/>
    </source>
</evidence>
<name>A0A2P7ZDZ6_9PEZI</name>
<dbReference type="Proteomes" id="UP000243723">
    <property type="component" value="Unassembled WGS sequence"/>
</dbReference>
<proteinExistence type="predicted"/>
<feature type="region of interest" description="Disordered" evidence="1">
    <location>
        <begin position="1"/>
        <end position="44"/>
    </location>
</feature>
<sequence>MVPAPSNNNRAQDKGSSGRFRRLNALSNEEEKPTTPKPGPEARIARSNPAVDALHAKPFIIRTCQLKLDAESGREISEETGSILSLSLEKTLLSGVQKDAAKLTLAAFHKIVPGMSSYSKIHKFCTESGTIIQDESISVKEHLDLEIQGDSGTIVEEPAKFDEEGEIPEELNERTAVPNPPVKSSAEHSAASVKGIKLYFKSTTFAKKLRAPSELPTAPEINLENKEFASPEAELKPWEKDAWIQEGKFEAADEVLTAATLDE</sequence>
<accession>A0A2P7ZDZ6</accession>
<evidence type="ECO:0000313" key="3">
    <source>
        <dbReference type="Proteomes" id="UP000243723"/>
    </source>
</evidence>
<feature type="compositionally biased region" description="Polar residues" evidence="1">
    <location>
        <begin position="1"/>
        <end position="10"/>
    </location>
</feature>
<protein>
    <submittedName>
        <fullName evidence="2">Uncharacterized protein</fullName>
    </submittedName>
</protein>
<dbReference type="EMBL" id="NHZQ01000236">
    <property type="protein sequence ID" value="PSK46444.1"/>
    <property type="molecule type" value="Genomic_DNA"/>
</dbReference>
<organism evidence="2 3">
    <name type="scientific">Elsinoe australis</name>
    <dbReference type="NCBI Taxonomy" id="40998"/>
    <lineage>
        <taxon>Eukaryota</taxon>
        <taxon>Fungi</taxon>
        <taxon>Dikarya</taxon>
        <taxon>Ascomycota</taxon>
        <taxon>Pezizomycotina</taxon>
        <taxon>Dothideomycetes</taxon>
        <taxon>Dothideomycetidae</taxon>
        <taxon>Myriangiales</taxon>
        <taxon>Elsinoaceae</taxon>
        <taxon>Elsinoe</taxon>
    </lineage>
</organism>